<organism evidence="2 3">
    <name type="scientific">Actinobacillus equuli subsp. equuli</name>
    <dbReference type="NCBI Taxonomy" id="202947"/>
    <lineage>
        <taxon>Bacteria</taxon>
        <taxon>Pseudomonadati</taxon>
        <taxon>Pseudomonadota</taxon>
        <taxon>Gammaproteobacteria</taxon>
        <taxon>Pasteurellales</taxon>
        <taxon>Pasteurellaceae</taxon>
        <taxon>Actinobacillus</taxon>
    </lineage>
</organism>
<reference evidence="2" key="2">
    <citation type="journal article" date="2023" name="Pathogens">
        <title>Pathological Features and Genomic Characterization of an Actinobacillus equuli subsp. equuli Bearing Unique Virulence-Associated Genes from an Adult Horse with Pleuropneumonia.</title>
        <authorList>
            <person name="Kamali M."/>
            <person name="Carossino M."/>
            <person name="Del Piero F."/>
            <person name="Peak L."/>
            <person name="Mitchell M.S."/>
            <person name="Willette J."/>
            <person name="Baker R."/>
            <person name="Li F."/>
            <person name="Kenez A."/>
            <person name="Balasuriya U.B.R."/>
            <person name="Go Y.Y."/>
        </authorList>
    </citation>
    <scope>NUCLEOTIDE SEQUENCE</scope>
    <source>
        <strain evidence="2">4524</strain>
    </source>
</reference>
<keyword evidence="1" id="KW-0732">Signal</keyword>
<dbReference type="RefSeq" id="WP_039197296.1">
    <property type="nucleotide sequence ID" value="NZ_CBCRTM010000001.1"/>
</dbReference>
<dbReference type="Proteomes" id="UP001142444">
    <property type="component" value="Unassembled WGS sequence"/>
</dbReference>
<dbReference type="AlphaFoldDB" id="A0A0A7MKN9"/>
<protein>
    <submittedName>
        <fullName evidence="2">DUF5339 domain-containing protein</fullName>
    </submittedName>
</protein>
<feature type="signal peptide" evidence="1">
    <location>
        <begin position="1"/>
        <end position="24"/>
    </location>
</feature>
<comment type="caution">
    <text evidence="2">The sequence shown here is derived from an EMBL/GenBank/DDBJ whole genome shotgun (WGS) entry which is preliminary data.</text>
</comment>
<evidence type="ECO:0000256" key="1">
    <source>
        <dbReference type="SAM" id="SignalP"/>
    </source>
</evidence>
<dbReference type="EMBL" id="JAPHVQ010000001">
    <property type="protein sequence ID" value="MDE8033734.1"/>
    <property type="molecule type" value="Genomic_DNA"/>
</dbReference>
<sequence length="110" mass="12219">MLKKVLISTFASFILAFTAQTAMAEVKTSSLSMAKPSVNQRLPTQCQRMFSVADKLVSDAEKQPGTHTQVAKMKSKLSSTRQQILKMETEMQQKSCNKGLTALNTLKQKH</sequence>
<evidence type="ECO:0000313" key="2">
    <source>
        <dbReference type="EMBL" id="MDE8033734.1"/>
    </source>
</evidence>
<accession>A0A0A7MKN9</accession>
<proteinExistence type="predicted"/>
<keyword evidence="3" id="KW-1185">Reference proteome</keyword>
<dbReference type="InterPro" id="IPR020493">
    <property type="entry name" value="Uncharacterised_HI0310"/>
</dbReference>
<feature type="chain" id="PRO_5041037323" evidence="1">
    <location>
        <begin position="25"/>
        <end position="110"/>
    </location>
</feature>
<name>A0A0A7MKN9_ACTEU</name>
<dbReference type="KEGG" id="aeu:ACEE_05815"/>
<evidence type="ECO:0000313" key="3">
    <source>
        <dbReference type="Proteomes" id="UP001142444"/>
    </source>
</evidence>
<gene>
    <name evidence="2" type="ORF">OQ257_00910</name>
</gene>
<dbReference type="Pfam" id="PF17274">
    <property type="entry name" value="DUF5339"/>
    <property type="match status" value="1"/>
</dbReference>
<dbReference type="GeneID" id="92743021"/>
<reference evidence="2" key="1">
    <citation type="submission" date="2022-11" db="EMBL/GenBank/DDBJ databases">
        <authorList>
            <person name="Kamali M."/>
            <person name="Peak L."/>
            <person name="Go Y.Y."/>
            <person name="Balasuriya U.B.R."/>
            <person name="Carossino M."/>
        </authorList>
    </citation>
    <scope>NUCLEOTIDE SEQUENCE</scope>
    <source>
        <strain evidence="2">4524</strain>
    </source>
</reference>